<feature type="transmembrane region" description="Helical" evidence="2">
    <location>
        <begin position="524"/>
        <end position="545"/>
    </location>
</feature>
<evidence type="ECO:0000259" key="3">
    <source>
        <dbReference type="PROSITE" id="PS50837"/>
    </source>
</evidence>
<keyword evidence="2" id="KW-1133">Transmembrane helix</keyword>
<feature type="transmembrane region" description="Helical" evidence="2">
    <location>
        <begin position="743"/>
        <end position="767"/>
    </location>
</feature>
<gene>
    <name evidence="4" type="ORF">KDK_66040</name>
</gene>
<feature type="transmembrane region" description="Helical" evidence="2">
    <location>
        <begin position="787"/>
        <end position="819"/>
    </location>
</feature>
<proteinExistence type="predicted"/>
<accession>A0A402AUN7</accession>
<dbReference type="PROSITE" id="PS50837">
    <property type="entry name" value="NACHT"/>
    <property type="match status" value="1"/>
</dbReference>
<dbReference type="Pfam" id="PF05729">
    <property type="entry name" value="NACHT"/>
    <property type="match status" value="1"/>
</dbReference>
<feature type="region of interest" description="Disordered" evidence="1">
    <location>
        <begin position="136"/>
        <end position="160"/>
    </location>
</feature>
<protein>
    <recommendedName>
        <fullName evidence="3">NACHT domain-containing protein</fullName>
    </recommendedName>
</protein>
<feature type="transmembrane region" description="Helical" evidence="2">
    <location>
        <begin position="688"/>
        <end position="709"/>
    </location>
</feature>
<dbReference type="InterPro" id="IPR007111">
    <property type="entry name" value="NACHT_NTPase"/>
</dbReference>
<feature type="transmembrane region" description="Helical" evidence="2">
    <location>
        <begin position="840"/>
        <end position="865"/>
    </location>
</feature>
<comment type="caution">
    <text evidence="4">The sequence shown here is derived from an EMBL/GenBank/DDBJ whole genome shotgun (WGS) entry which is preliminary data.</text>
</comment>
<dbReference type="Proteomes" id="UP000287188">
    <property type="component" value="Unassembled WGS sequence"/>
</dbReference>
<evidence type="ECO:0000256" key="1">
    <source>
        <dbReference type="SAM" id="MobiDB-lite"/>
    </source>
</evidence>
<feature type="transmembrane region" description="Helical" evidence="2">
    <location>
        <begin position="627"/>
        <end position="647"/>
    </location>
</feature>
<dbReference type="PANTHER" id="PTHR46312:SF2">
    <property type="entry name" value="NUCLEOTIDE-BINDING OLIGOMERIZATION DOMAIN-CONTAINING PROTEIN 2-LIKE"/>
    <property type="match status" value="1"/>
</dbReference>
<evidence type="ECO:0000256" key="2">
    <source>
        <dbReference type="SAM" id="Phobius"/>
    </source>
</evidence>
<reference evidence="5" key="1">
    <citation type="submission" date="2018-12" db="EMBL/GenBank/DDBJ databases">
        <title>Tengunoibacter tsumagoiensis gen. nov., sp. nov., Dictyobacter kobayashii sp. nov., D. alpinus sp. nov., and D. joshuensis sp. nov. and description of Dictyobacteraceae fam. nov. within the order Ktedonobacterales isolated from Tengu-no-mugimeshi.</title>
        <authorList>
            <person name="Wang C.M."/>
            <person name="Zheng Y."/>
            <person name="Sakai Y."/>
            <person name="Toyoda A."/>
            <person name="Minakuchi Y."/>
            <person name="Abe K."/>
            <person name="Yokota A."/>
            <person name="Yabe S."/>
        </authorList>
    </citation>
    <scope>NUCLEOTIDE SEQUENCE [LARGE SCALE GENOMIC DNA]</scope>
    <source>
        <strain evidence="5">Uno11</strain>
    </source>
</reference>
<dbReference type="SUPFAM" id="SSF52540">
    <property type="entry name" value="P-loop containing nucleoside triphosphate hydrolases"/>
    <property type="match status" value="2"/>
</dbReference>
<dbReference type="Gene3D" id="3.40.50.300">
    <property type="entry name" value="P-loop containing nucleotide triphosphate hydrolases"/>
    <property type="match status" value="1"/>
</dbReference>
<keyword evidence="2" id="KW-0472">Membrane</keyword>
<dbReference type="RefSeq" id="WP_161977835.1">
    <property type="nucleotide sequence ID" value="NZ_BIFS01000002.1"/>
</dbReference>
<evidence type="ECO:0000313" key="4">
    <source>
        <dbReference type="EMBL" id="GCE22804.1"/>
    </source>
</evidence>
<feature type="transmembrane region" description="Helical" evidence="2">
    <location>
        <begin position="604"/>
        <end position="621"/>
    </location>
</feature>
<feature type="transmembrane region" description="Helical" evidence="2">
    <location>
        <begin position="907"/>
        <end position="928"/>
    </location>
</feature>
<organism evidence="4 5">
    <name type="scientific">Dictyobacter kobayashii</name>
    <dbReference type="NCBI Taxonomy" id="2014872"/>
    <lineage>
        <taxon>Bacteria</taxon>
        <taxon>Bacillati</taxon>
        <taxon>Chloroflexota</taxon>
        <taxon>Ktedonobacteria</taxon>
        <taxon>Ktedonobacterales</taxon>
        <taxon>Dictyobacteraceae</taxon>
        <taxon>Dictyobacter</taxon>
    </lineage>
</organism>
<dbReference type="AlphaFoldDB" id="A0A402AUN7"/>
<keyword evidence="5" id="KW-1185">Reference proteome</keyword>
<sequence length="1003" mass="111558">MGEKICPREMVAPNQRLKQERERRFWTLEDVARHINHLPNFGPGEPDPDIVEYWEKGILFPTPRYCQALCTIFQMDAYSLGLTPPTQNLLIQGAFLPEEDIYKTVAGGEETLLREPGYWKKPDTALTGLLEHFPQKDNRTSSTQHKMADRAGEKASPYYPPESIDNTVFRNIKTAHAPQEKSNRQHLLKRVRRFWITDVLEHSLHHAALIELGLQTRPDALINPWHLLQESAQAKRTLPANTSIAQVYDEADGALLILGEPGAGKTTLLLELTRYLLDRAEQDENHLLPVVFNLSSWAIRRASIHDWLIDELHDKYQVPRKVGQNWVETEGILLLLDGLDEVSATHRAACIDAINLFRQKHGLVPIVVCSRSAEYHNLSTQLSLQMAVVIQPLAPRQIEQYLKKVGKPLEALRVALQQDFYLQELATTPLMLSVLALAYHGMPLDEILQNGTMDSKRQQIFATYVQRMLSRRGNSTSHPPAQTIQWLAYLARQMKQQNQSVFYIEHIQADWLEEPRSQRIYERLAIQLIGTCIGALISLVVSLLFLGSLTVTIRTIYGLMGGLLGGLLSGRTLEPLPDLKTRPTGRGWETWLNRLISHGPTRNGLGVALIAILIPGGYTWHDPSKGLIIGSALGLTSMLLSIVLAPTASTNGKRRTYNLVKQGILIGSLIGLSTGLSFGFLIGPIIGIGFGLIVGISFGLISLLLLLFFSQRSPTIQLTEILTWHPKSLLKGLISTRYIKQGLLVGGLVGSSIGLSNALIFGPSVALARSLSFEVNKILALGNDTELIYRAIVGLGFGLSTGLSIGLSYCFILGLLNGLSNHKLEEQRRMTPNEGIGRSARNGLIVGIICTCATWGIHILMLLVFTRSYYLLSQGLGMMLSDQSSQQLNILLDEGINQVLSFGLHNALYIGPSCGLLVGLLIGGWACIQHIVLRILLWHSEDMPWNYAQFLDFATERILLRKVGGGYIFVHRLLLDYFAALTPRGTSETVDDTNEHISSRLIL</sequence>
<evidence type="ECO:0000313" key="5">
    <source>
        <dbReference type="Proteomes" id="UP000287188"/>
    </source>
</evidence>
<feature type="transmembrane region" description="Helical" evidence="2">
    <location>
        <begin position="659"/>
        <end position="682"/>
    </location>
</feature>
<dbReference type="InterPro" id="IPR027417">
    <property type="entry name" value="P-loop_NTPase"/>
</dbReference>
<name>A0A402AUN7_9CHLR</name>
<keyword evidence="2" id="KW-0812">Transmembrane</keyword>
<dbReference type="PANTHER" id="PTHR46312">
    <property type="entry name" value="NACHT DOMAIN-CONTAINING PROTEIN"/>
    <property type="match status" value="1"/>
</dbReference>
<feature type="domain" description="NACHT" evidence="3">
    <location>
        <begin position="253"/>
        <end position="343"/>
    </location>
</feature>
<dbReference type="EMBL" id="BIFS01000002">
    <property type="protein sequence ID" value="GCE22804.1"/>
    <property type="molecule type" value="Genomic_DNA"/>
</dbReference>